<dbReference type="AlphaFoldDB" id="A0A4C1U3P1"/>
<name>A0A4C1U3P1_EUMVA</name>
<proteinExistence type="predicted"/>
<dbReference type="Proteomes" id="UP000299102">
    <property type="component" value="Unassembled WGS sequence"/>
</dbReference>
<feature type="compositionally biased region" description="Basic and acidic residues" evidence="1">
    <location>
        <begin position="1"/>
        <end position="12"/>
    </location>
</feature>
<feature type="region of interest" description="Disordered" evidence="1">
    <location>
        <begin position="1"/>
        <end position="20"/>
    </location>
</feature>
<evidence type="ECO:0000313" key="3">
    <source>
        <dbReference type="Proteomes" id="UP000299102"/>
    </source>
</evidence>
<organism evidence="2 3">
    <name type="scientific">Eumeta variegata</name>
    <name type="common">Bagworm moth</name>
    <name type="synonym">Eumeta japonica</name>
    <dbReference type="NCBI Taxonomy" id="151549"/>
    <lineage>
        <taxon>Eukaryota</taxon>
        <taxon>Metazoa</taxon>
        <taxon>Ecdysozoa</taxon>
        <taxon>Arthropoda</taxon>
        <taxon>Hexapoda</taxon>
        <taxon>Insecta</taxon>
        <taxon>Pterygota</taxon>
        <taxon>Neoptera</taxon>
        <taxon>Endopterygota</taxon>
        <taxon>Lepidoptera</taxon>
        <taxon>Glossata</taxon>
        <taxon>Ditrysia</taxon>
        <taxon>Tineoidea</taxon>
        <taxon>Psychidae</taxon>
        <taxon>Oiketicinae</taxon>
        <taxon>Eumeta</taxon>
    </lineage>
</organism>
<comment type="caution">
    <text evidence="2">The sequence shown here is derived from an EMBL/GenBank/DDBJ whole genome shotgun (WGS) entry which is preliminary data.</text>
</comment>
<dbReference type="EMBL" id="BGZK01000123">
    <property type="protein sequence ID" value="GBP20909.1"/>
    <property type="molecule type" value="Genomic_DNA"/>
</dbReference>
<reference evidence="2 3" key="1">
    <citation type="journal article" date="2019" name="Commun. Biol.">
        <title>The bagworm genome reveals a unique fibroin gene that provides high tensile strength.</title>
        <authorList>
            <person name="Kono N."/>
            <person name="Nakamura H."/>
            <person name="Ohtoshi R."/>
            <person name="Tomita M."/>
            <person name="Numata K."/>
            <person name="Arakawa K."/>
        </authorList>
    </citation>
    <scope>NUCLEOTIDE SEQUENCE [LARGE SCALE GENOMIC DNA]</scope>
</reference>
<evidence type="ECO:0000256" key="1">
    <source>
        <dbReference type="SAM" id="MobiDB-lite"/>
    </source>
</evidence>
<keyword evidence="3" id="KW-1185">Reference proteome</keyword>
<protein>
    <submittedName>
        <fullName evidence="2">Uncharacterized protein</fullName>
    </submittedName>
</protein>
<sequence length="114" mass="13020">MAYDRNAGEKKKGSGRAEPAHRIIHRQFRSAEFRAFYCTPVATRFSSFRQILQLIRRIFKSPQTVGYGAGAAYKRRRDARATLVAKASVKKRAHFLFVLAPLTVGRTRFRGEFA</sequence>
<accession>A0A4C1U3P1</accession>
<evidence type="ECO:0000313" key="2">
    <source>
        <dbReference type="EMBL" id="GBP20909.1"/>
    </source>
</evidence>
<gene>
    <name evidence="2" type="ORF">EVAR_80729_1</name>
</gene>